<sequence length="456" mass="54567">MENKKTILWYRRDLRVEDVQLLSIEGEVLPIFIFDKEILNTLEKEDKRVDYIFKRVLQLKENLRKINLDLLIFYAKPTEVFNYLKDYGFNEVYASIDYDNYAKNRDLEISKIIKFNPLQDNYIYNVDEILKADKSPYVVFSPYFKEAKRIYVKEHSLEYKKQNNYLYNYSDFNFIIEFDSTKKLFKELKINSIGFNGNSIVYKNPKVLLEQLEFKIDKYEENRDFLNLDATSNLSLDIRFGIISVREILRYLIKLKRQKHQTEGFFRQLVFRDFYAYLLFHFPKLHKEDFKKTAPYSFDKELYESFISAKTGVPIIDAGVTELITTGNMHNRVRMIVASFFCKHLMLPWQEGEKFFAKYLMDYDAASNILSWQWSSSTGVDAQPYFRVFNPYSQSKKFDKDAIYIKKYLPILKDIEAKNLHDEEFLFNTEIKDYVKPIVKHSLARVNFLQKAKSIK</sequence>
<dbReference type="GO" id="GO:0003904">
    <property type="term" value="F:deoxyribodipyrimidine photo-lyase activity"/>
    <property type="evidence" value="ECO:0007669"/>
    <property type="project" value="TreeGrafter"/>
</dbReference>
<organism evidence="8 9">
    <name type="scientific">Malaciobacter mytili LMG 24559</name>
    <dbReference type="NCBI Taxonomy" id="1032238"/>
    <lineage>
        <taxon>Bacteria</taxon>
        <taxon>Pseudomonadati</taxon>
        <taxon>Campylobacterota</taxon>
        <taxon>Epsilonproteobacteria</taxon>
        <taxon>Campylobacterales</taxon>
        <taxon>Arcobacteraceae</taxon>
        <taxon>Malaciobacter</taxon>
    </lineage>
</organism>
<dbReference type="InterPro" id="IPR036134">
    <property type="entry name" value="Crypto/Photolyase_FAD-like_sf"/>
</dbReference>
<evidence type="ECO:0000256" key="1">
    <source>
        <dbReference type="ARBA" id="ARBA00001932"/>
    </source>
</evidence>
<dbReference type="Gene3D" id="1.10.579.10">
    <property type="entry name" value="DNA Cyclobutane Dipyrimidine Photolyase, subunit A, domain 3"/>
    <property type="match status" value="1"/>
</dbReference>
<dbReference type="RefSeq" id="WP_114843190.1">
    <property type="nucleotide sequence ID" value="NZ_CP031219.1"/>
</dbReference>
<dbReference type="GO" id="GO:0009416">
    <property type="term" value="P:response to light stimulus"/>
    <property type="evidence" value="ECO:0007669"/>
    <property type="project" value="TreeGrafter"/>
</dbReference>
<dbReference type="PANTHER" id="PTHR11455:SF9">
    <property type="entry name" value="CRYPTOCHROME CIRCADIAN CLOCK 5 ISOFORM X1"/>
    <property type="match status" value="1"/>
</dbReference>
<feature type="binding site" evidence="5">
    <location>
        <begin position="231"/>
        <end position="235"/>
    </location>
    <ligand>
        <name>FAD</name>
        <dbReference type="ChEBI" id="CHEBI:57692"/>
    </ligand>
</feature>
<dbReference type="InterPro" id="IPR018394">
    <property type="entry name" value="DNA_photolyase_1_CS_C"/>
</dbReference>
<comment type="cofactor">
    <cofactor evidence="5">
        <name>FAD</name>
        <dbReference type="ChEBI" id="CHEBI:57692"/>
    </cofactor>
    <text evidence="5">Binds 1 FAD per subunit.</text>
</comment>
<dbReference type="GO" id="GO:0071949">
    <property type="term" value="F:FAD binding"/>
    <property type="evidence" value="ECO:0007669"/>
    <property type="project" value="TreeGrafter"/>
</dbReference>
<feature type="binding site" evidence="5">
    <location>
        <position position="265"/>
    </location>
    <ligand>
        <name>FAD</name>
        <dbReference type="ChEBI" id="CHEBI:57692"/>
    </ligand>
</feature>
<evidence type="ECO:0000313" key="9">
    <source>
        <dbReference type="Proteomes" id="UP000290092"/>
    </source>
</evidence>
<evidence type="ECO:0000256" key="3">
    <source>
        <dbReference type="ARBA" id="ARBA00022827"/>
    </source>
</evidence>
<comment type="similarity">
    <text evidence="6">Belongs to the DNA photolyase family.</text>
</comment>
<dbReference type="Proteomes" id="UP000290092">
    <property type="component" value="Unassembled WGS sequence"/>
</dbReference>
<dbReference type="SUPFAM" id="SSF52425">
    <property type="entry name" value="Cryptochrome/photolyase, N-terminal domain"/>
    <property type="match status" value="1"/>
</dbReference>
<proteinExistence type="inferred from homology"/>
<keyword evidence="3 5" id="KW-0274">FAD</keyword>
<dbReference type="Gene3D" id="1.25.40.80">
    <property type="match status" value="1"/>
</dbReference>
<dbReference type="GO" id="GO:0006950">
    <property type="term" value="P:response to stress"/>
    <property type="evidence" value="ECO:0007669"/>
    <property type="project" value="UniProtKB-ARBA"/>
</dbReference>
<feature type="binding site" evidence="5">
    <location>
        <position position="219"/>
    </location>
    <ligand>
        <name>FAD</name>
        <dbReference type="ChEBI" id="CHEBI:57692"/>
    </ligand>
</feature>
<name>A0AAX2AGU9_9BACT</name>
<evidence type="ECO:0000256" key="5">
    <source>
        <dbReference type="PIRSR" id="PIRSR602081-1"/>
    </source>
</evidence>
<comment type="caution">
    <text evidence="8">The sequence shown here is derived from an EMBL/GenBank/DDBJ whole genome shotgun (WGS) entry which is preliminary data.</text>
</comment>
<dbReference type="GO" id="GO:0003677">
    <property type="term" value="F:DNA binding"/>
    <property type="evidence" value="ECO:0007669"/>
    <property type="project" value="TreeGrafter"/>
</dbReference>
<dbReference type="PROSITE" id="PS51645">
    <property type="entry name" value="PHR_CRY_ALPHA_BETA"/>
    <property type="match status" value="1"/>
</dbReference>
<dbReference type="InterPro" id="IPR036155">
    <property type="entry name" value="Crypto/Photolyase_N_sf"/>
</dbReference>
<dbReference type="PROSITE" id="PS00691">
    <property type="entry name" value="DNA_PHOTOLYASES_1_2"/>
    <property type="match status" value="1"/>
</dbReference>
<dbReference type="Gene3D" id="3.40.50.620">
    <property type="entry name" value="HUPs"/>
    <property type="match status" value="1"/>
</dbReference>
<dbReference type="EMBL" id="NXID01000013">
    <property type="protein sequence ID" value="RXK16222.1"/>
    <property type="molecule type" value="Genomic_DNA"/>
</dbReference>
<accession>A0AAX2AGU9</accession>
<dbReference type="InterPro" id="IPR005101">
    <property type="entry name" value="Cryptochr/Photolyase_FAD-bd"/>
</dbReference>
<dbReference type="PANTHER" id="PTHR11455">
    <property type="entry name" value="CRYPTOCHROME"/>
    <property type="match status" value="1"/>
</dbReference>
<dbReference type="Pfam" id="PF00875">
    <property type="entry name" value="DNA_photolyase"/>
    <property type="match status" value="1"/>
</dbReference>
<keyword evidence="9" id="KW-1185">Reference proteome</keyword>
<feature type="domain" description="Photolyase/cryptochrome alpha/beta" evidence="7">
    <location>
        <begin position="4"/>
        <end position="123"/>
    </location>
</feature>
<feature type="binding site" evidence="5">
    <location>
        <begin position="268"/>
        <end position="275"/>
    </location>
    <ligand>
        <name>FAD</name>
        <dbReference type="ChEBI" id="CHEBI:57692"/>
    </ligand>
</feature>
<feature type="binding site" evidence="5">
    <location>
        <begin position="362"/>
        <end position="364"/>
    </location>
    <ligand>
        <name>FAD</name>
        <dbReference type="ChEBI" id="CHEBI:57692"/>
    </ligand>
</feature>
<dbReference type="AlphaFoldDB" id="A0AAX2AGU9"/>
<dbReference type="GO" id="GO:0006139">
    <property type="term" value="P:nucleobase-containing compound metabolic process"/>
    <property type="evidence" value="ECO:0007669"/>
    <property type="project" value="UniProtKB-ARBA"/>
</dbReference>
<dbReference type="SUPFAM" id="SSF48173">
    <property type="entry name" value="Cryptochrome/photolyase FAD-binding domain"/>
    <property type="match status" value="1"/>
</dbReference>
<reference evidence="8 9" key="1">
    <citation type="submission" date="2017-09" db="EMBL/GenBank/DDBJ databases">
        <title>Genomics of the genus Arcobacter.</title>
        <authorList>
            <person name="Perez-Cataluna A."/>
            <person name="Figueras M.J."/>
            <person name="Salas-Masso N."/>
        </authorList>
    </citation>
    <scope>NUCLEOTIDE SEQUENCE [LARGE SCALE GENOMIC DNA]</scope>
    <source>
        <strain evidence="8 9">CECT 7386</strain>
    </source>
</reference>
<dbReference type="InterPro" id="IPR002081">
    <property type="entry name" value="Cryptochrome/DNA_photolyase_1"/>
</dbReference>
<gene>
    <name evidence="8" type="ORF">CP985_04715</name>
</gene>
<evidence type="ECO:0000313" key="8">
    <source>
        <dbReference type="EMBL" id="RXK16222.1"/>
    </source>
</evidence>
<evidence type="ECO:0000259" key="7">
    <source>
        <dbReference type="PROSITE" id="PS51645"/>
    </source>
</evidence>
<comment type="cofactor">
    <cofactor evidence="1">
        <name>(6R)-5,10-methylene-5,6,7,8-tetrahydrofolate</name>
        <dbReference type="ChEBI" id="CHEBI:15636"/>
    </cofactor>
</comment>
<evidence type="ECO:0000256" key="2">
    <source>
        <dbReference type="ARBA" id="ARBA00022630"/>
    </source>
</evidence>
<dbReference type="PRINTS" id="PR00147">
    <property type="entry name" value="DNAPHOTLYASE"/>
</dbReference>
<protein>
    <submittedName>
        <fullName evidence="8">Deoxyribodipyrimidine photolyase</fullName>
    </submittedName>
</protein>
<dbReference type="Pfam" id="PF03441">
    <property type="entry name" value="FAD_binding_7"/>
    <property type="match status" value="1"/>
</dbReference>
<keyword evidence="4 6" id="KW-0157">Chromophore</keyword>
<dbReference type="InterPro" id="IPR014729">
    <property type="entry name" value="Rossmann-like_a/b/a_fold"/>
</dbReference>
<dbReference type="InterPro" id="IPR006050">
    <property type="entry name" value="DNA_photolyase_N"/>
</dbReference>
<evidence type="ECO:0000256" key="6">
    <source>
        <dbReference type="RuleBase" id="RU004182"/>
    </source>
</evidence>
<evidence type="ECO:0000256" key="4">
    <source>
        <dbReference type="ARBA" id="ARBA00022991"/>
    </source>
</evidence>
<keyword evidence="2 5" id="KW-0285">Flavoprotein</keyword>